<evidence type="ECO:0000313" key="3">
    <source>
        <dbReference type="Proteomes" id="UP001476798"/>
    </source>
</evidence>
<feature type="non-terminal residue" evidence="2">
    <location>
        <position position="1"/>
    </location>
</feature>
<evidence type="ECO:0000313" key="2">
    <source>
        <dbReference type="EMBL" id="MEQ2168932.1"/>
    </source>
</evidence>
<feature type="compositionally biased region" description="Basic residues" evidence="1">
    <location>
        <begin position="79"/>
        <end position="88"/>
    </location>
</feature>
<dbReference type="EMBL" id="JAHRIO010031769">
    <property type="protein sequence ID" value="MEQ2168932.1"/>
    <property type="molecule type" value="Genomic_DNA"/>
</dbReference>
<proteinExistence type="predicted"/>
<gene>
    <name evidence="2" type="ORF">GOODEAATRI_019762</name>
</gene>
<organism evidence="2 3">
    <name type="scientific">Goodea atripinnis</name>
    <dbReference type="NCBI Taxonomy" id="208336"/>
    <lineage>
        <taxon>Eukaryota</taxon>
        <taxon>Metazoa</taxon>
        <taxon>Chordata</taxon>
        <taxon>Craniata</taxon>
        <taxon>Vertebrata</taxon>
        <taxon>Euteleostomi</taxon>
        <taxon>Actinopterygii</taxon>
        <taxon>Neopterygii</taxon>
        <taxon>Teleostei</taxon>
        <taxon>Neoteleostei</taxon>
        <taxon>Acanthomorphata</taxon>
        <taxon>Ovalentaria</taxon>
        <taxon>Atherinomorphae</taxon>
        <taxon>Cyprinodontiformes</taxon>
        <taxon>Goodeidae</taxon>
        <taxon>Goodea</taxon>
    </lineage>
</organism>
<feature type="region of interest" description="Disordered" evidence="1">
    <location>
        <begin position="51"/>
        <end position="88"/>
    </location>
</feature>
<dbReference type="Proteomes" id="UP001476798">
    <property type="component" value="Unassembled WGS sequence"/>
</dbReference>
<sequence>EGSGDIISHCLRGGIVRFPPSIEDSQCLIEAIPLRGISLLAGRKWLAAVASPPEEDGCRKGRWTAGFGPGSHDRDRGSPRRWHAGHSP</sequence>
<keyword evidence="3" id="KW-1185">Reference proteome</keyword>
<protein>
    <submittedName>
        <fullName evidence="2">Uncharacterized protein</fullName>
    </submittedName>
</protein>
<reference evidence="2 3" key="1">
    <citation type="submission" date="2021-06" db="EMBL/GenBank/DDBJ databases">
        <authorList>
            <person name="Palmer J.M."/>
        </authorList>
    </citation>
    <scope>NUCLEOTIDE SEQUENCE [LARGE SCALE GENOMIC DNA]</scope>
    <source>
        <strain evidence="2 3">GA_2019</strain>
        <tissue evidence="2">Muscle</tissue>
    </source>
</reference>
<accession>A0ABV0NC21</accession>
<evidence type="ECO:0000256" key="1">
    <source>
        <dbReference type="SAM" id="MobiDB-lite"/>
    </source>
</evidence>
<comment type="caution">
    <text evidence="2">The sequence shown here is derived from an EMBL/GenBank/DDBJ whole genome shotgun (WGS) entry which is preliminary data.</text>
</comment>
<name>A0ABV0NC21_9TELE</name>